<accession>A0A8J6NK67</accession>
<dbReference type="AlphaFoldDB" id="A0A8J6NK67"/>
<reference evidence="1 2" key="1">
    <citation type="submission" date="2020-08" db="EMBL/GenBank/DDBJ databases">
        <title>Bridging the membrane lipid divide: bacteria of the FCB group superphylum have the potential to synthesize archaeal ether lipids.</title>
        <authorList>
            <person name="Villanueva L."/>
            <person name="Von Meijenfeldt F.A.B."/>
            <person name="Westbye A.B."/>
            <person name="Yadav S."/>
            <person name="Hopmans E.C."/>
            <person name="Dutilh B.E."/>
            <person name="Sinninghe Damste J.S."/>
        </authorList>
    </citation>
    <scope>NUCLEOTIDE SEQUENCE [LARGE SCALE GENOMIC DNA]</scope>
    <source>
        <strain evidence="1">NIOZ-UU30</strain>
    </source>
</reference>
<gene>
    <name evidence="1" type="ORF">H8E23_06770</name>
</gene>
<evidence type="ECO:0000313" key="2">
    <source>
        <dbReference type="Proteomes" id="UP000603434"/>
    </source>
</evidence>
<proteinExistence type="predicted"/>
<sequence>MDDKAPAIRKDLEFIPVQQGNQQLILIRDHLGLVREGMGVAPHLFQIMALLDGTKTIRDLQMELMRQRGGVIVGADEVSDLLKKLDDAFMLDSEKFNKAKYQIEAERFWEESIRVEDRFNVCGFPAMAAMLEVLPACHGEIINHRYHHERPTQSAVSFAAVVFVAQN</sequence>
<name>A0A8J6NK67_9BACT</name>
<evidence type="ECO:0000313" key="1">
    <source>
        <dbReference type="EMBL" id="MBC8361082.1"/>
    </source>
</evidence>
<protein>
    <submittedName>
        <fullName evidence="1">Uncharacterized protein</fullName>
    </submittedName>
</protein>
<organism evidence="1 2">
    <name type="scientific">Candidatus Desulfatibia profunda</name>
    <dbReference type="NCBI Taxonomy" id="2841695"/>
    <lineage>
        <taxon>Bacteria</taxon>
        <taxon>Pseudomonadati</taxon>
        <taxon>Thermodesulfobacteriota</taxon>
        <taxon>Desulfobacteria</taxon>
        <taxon>Desulfobacterales</taxon>
        <taxon>Desulfobacterales incertae sedis</taxon>
        <taxon>Candidatus Desulfatibia</taxon>
    </lineage>
</organism>
<dbReference type="Proteomes" id="UP000603434">
    <property type="component" value="Unassembled WGS sequence"/>
</dbReference>
<dbReference type="EMBL" id="JACNJH010000119">
    <property type="protein sequence ID" value="MBC8361082.1"/>
    <property type="molecule type" value="Genomic_DNA"/>
</dbReference>
<comment type="caution">
    <text evidence="1">The sequence shown here is derived from an EMBL/GenBank/DDBJ whole genome shotgun (WGS) entry which is preliminary data.</text>
</comment>